<accession>A0ABT2ARY9</accession>
<evidence type="ECO:0000313" key="3">
    <source>
        <dbReference type="Proteomes" id="UP001206572"/>
    </source>
</evidence>
<proteinExistence type="predicted"/>
<sequence>MMLQLSWSVVAEYCEHETGRAAQHLGHHASHDEPAQEAFSSLDQPSKSKTGTLHSHCTSCTHTPLTFEALPVMAAVSEPLRIAPISPLLRLSSIDVAPPERPQWVAVV</sequence>
<reference evidence="2 3" key="1">
    <citation type="submission" date="2022-08" db="EMBL/GenBank/DDBJ databases">
        <title>Reclassification of Massilia species as members of the genera Telluria, Duganella, Pseudoduganella, Mokoshia gen. nov. and Zemynaea gen. nov. using orthogonal and non-orthogonal genome-based approaches.</title>
        <authorList>
            <person name="Bowman J.P."/>
        </authorList>
    </citation>
    <scope>NUCLEOTIDE SEQUENCE [LARGE SCALE GENOMIC DNA]</scope>
    <source>
        <strain evidence="2 3">JCM 31661</strain>
    </source>
</reference>
<dbReference type="RefSeq" id="WP_258830014.1">
    <property type="nucleotide sequence ID" value="NZ_JANUHA010000021.1"/>
</dbReference>
<evidence type="ECO:0000313" key="2">
    <source>
        <dbReference type="EMBL" id="MCS0599012.1"/>
    </source>
</evidence>
<feature type="compositionally biased region" description="Polar residues" evidence="1">
    <location>
        <begin position="38"/>
        <end position="49"/>
    </location>
</feature>
<dbReference type="Proteomes" id="UP001206572">
    <property type="component" value="Unassembled WGS sequence"/>
</dbReference>
<protein>
    <submittedName>
        <fullName evidence="2">Cobalt-zinc-cadmium resistance protein</fullName>
    </submittedName>
</protein>
<name>A0ABT2ARY9_9BURK</name>
<keyword evidence="3" id="KW-1185">Reference proteome</keyword>
<gene>
    <name evidence="2" type="ORF">NX780_21945</name>
</gene>
<feature type="region of interest" description="Disordered" evidence="1">
    <location>
        <begin position="22"/>
        <end position="54"/>
    </location>
</feature>
<comment type="caution">
    <text evidence="2">The sequence shown here is derived from an EMBL/GenBank/DDBJ whole genome shotgun (WGS) entry which is preliminary data.</text>
</comment>
<evidence type="ECO:0000256" key="1">
    <source>
        <dbReference type="SAM" id="MobiDB-lite"/>
    </source>
</evidence>
<organism evidence="2 3">
    <name type="scientific">Massilia agri</name>
    <dbReference type="NCBI Taxonomy" id="1886785"/>
    <lineage>
        <taxon>Bacteria</taxon>
        <taxon>Pseudomonadati</taxon>
        <taxon>Pseudomonadota</taxon>
        <taxon>Betaproteobacteria</taxon>
        <taxon>Burkholderiales</taxon>
        <taxon>Oxalobacteraceae</taxon>
        <taxon>Telluria group</taxon>
        <taxon>Massilia</taxon>
    </lineage>
</organism>
<dbReference type="EMBL" id="JANUHA010000021">
    <property type="protein sequence ID" value="MCS0599012.1"/>
    <property type="molecule type" value="Genomic_DNA"/>
</dbReference>